<dbReference type="SUPFAM" id="SSF81296">
    <property type="entry name" value="E set domains"/>
    <property type="match status" value="1"/>
</dbReference>
<dbReference type="SUPFAM" id="SSF51445">
    <property type="entry name" value="(Trans)glycosidases"/>
    <property type="match status" value="1"/>
</dbReference>
<dbReference type="EC" id="3.2.1.52" evidence="3"/>
<comment type="similarity">
    <text evidence="2">Belongs to the glycosyl hydrolase 20 family.</text>
</comment>
<dbReference type="InterPro" id="IPR025705">
    <property type="entry name" value="Beta_hexosaminidase_sua/sub"/>
</dbReference>
<organism evidence="8 9">
    <name type="scientific">Tatumella ptyseos</name>
    <dbReference type="NCBI Taxonomy" id="82987"/>
    <lineage>
        <taxon>Bacteria</taxon>
        <taxon>Pseudomonadati</taxon>
        <taxon>Pseudomonadota</taxon>
        <taxon>Gammaproteobacteria</taxon>
        <taxon>Enterobacterales</taxon>
        <taxon>Erwiniaceae</taxon>
        <taxon>Tatumella</taxon>
    </lineage>
</organism>
<evidence type="ECO:0000313" key="8">
    <source>
        <dbReference type="EMBL" id="SQK73974.1"/>
    </source>
</evidence>
<evidence type="ECO:0000259" key="7">
    <source>
        <dbReference type="Pfam" id="PF03174"/>
    </source>
</evidence>
<protein>
    <recommendedName>
        <fullName evidence="3">beta-N-acetylhexosaminidase</fullName>
        <ecNumber evidence="3">3.2.1.52</ecNumber>
    </recommendedName>
    <alternativeName>
        <fullName evidence="5">Beta-N-acetylhexosaminidase</fullName>
    </alternativeName>
</protein>
<proteinExistence type="inferred from homology"/>
<dbReference type="EMBL" id="LS483499">
    <property type="protein sequence ID" value="SQK73974.1"/>
    <property type="molecule type" value="Genomic_DNA"/>
</dbReference>
<keyword evidence="8" id="KW-0326">Glycosidase</keyword>
<evidence type="ECO:0000256" key="1">
    <source>
        <dbReference type="ARBA" id="ARBA00001231"/>
    </source>
</evidence>
<evidence type="ECO:0000256" key="5">
    <source>
        <dbReference type="ARBA" id="ARBA00030512"/>
    </source>
</evidence>
<dbReference type="Gene3D" id="3.20.20.80">
    <property type="entry name" value="Glycosidases"/>
    <property type="match status" value="1"/>
</dbReference>
<dbReference type="InterPro" id="IPR004867">
    <property type="entry name" value="CHB_C_dom"/>
</dbReference>
<evidence type="ECO:0000313" key="9">
    <source>
        <dbReference type="Proteomes" id="UP000248758"/>
    </source>
</evidence>
<reference evidence="8 9" key="1">
    <citation type="submission" date="2018-06" db="EMBL/GenBank/DDBJ databases">
        <authorList>
            <consortium name="Pathogen Informatics"/>
            <person name="Doyle S."/>
        </authorList>
    </citation>
    <scope>NUCLEOTIDE SEQUENCE [LARGE SCALE GENOMIC DNA]</scope>
    <source>
        <strain evidence="8 9">NCTC11468</strain>
    </source>
</reference>
<dbReference type="InterPro" id="IPR013783">
    <property type="entry name" value="Ig-like_fold"/>
</dbReference>
<accession>A0A2X5SEQ1</accession>
<sequence length="276" mass="31211">MQAWQDGLKAISSASEFATGTVTLNFWDPLYWDGVNSAGEWAEKGYRIIVSSPDYLYLDMPYEVDPQEPGYYWATRFSDEQKIFTFSPDNLPMNAETSTDRDGKVFSATGQGRWPGAAGMSAQVWSEIVRTDEQMEYRLYPRLLAVAERAWHKADWELPYQPGKTFEKGKTRHVNQQQLQADWNRFATLLGRSVLPTLDTAGISYRIPVPGARIRNGVLEANTSLPGVRIEYSTDEGQHWMDYQEQQPPAVTGKILVRSRSSDGLRSGRVVSLQAD</sequence>
<dbReference type="CDD" id="cd02847">
    <property type="entry name" value="E_set_Chitobiase_C"/>
    <property type="match status" value="1"/>
</dbReference>
<comment type="catalytic activity">
    <reaction evidence="1">
        <text>Hydrolysis of terminal non-reducing N-acetyl-D-hexosamine residues in N-acetyl-beta-D-hexosaminides.</text>
        <dbReference type="EC" id="3.2.1.52"/>
    </reaction>
</comment>
<dbReference type="Proteomes" id="UP000248758">
    <property type="component" value="Chromosome 1"/>
</dbReference>
<dbReference type="PANTHER" id="PTHR22600:SF57">
    <property type="entry name" value="BETA-N-ACETYLHEXOSAMINIDASE"/>
    <property type="match status" value="1"/>
</dbReference>
<dbReference type="Gene3D" id="2.60.40.10">
    <property type="entry name" value="Immunoglobulins"/>
    <property type="match status" value="1"/>
</dbReference>
<evidence type="ECO:0000259" key="6">
    <source>
        <dbReference type="Pfam" id="PF00728"/>
    </source>
</evidence>
<dbReference type="GO" id="GO:0004563">
    <property type="term" value="F:beta-N-acetylhexosaminidase activity"/>
    <property type="evidence" value="ECO:0007669"/>
    <property type="project" value="UniProtKB-EC"/>
</dbReference>
<dbReference type="InterPro" id="IPR014756">
    <property type="entry name" value="Ig_E-set"/>
</dbReference>
<dbReference type="GO" id="GO:0005975">
    <property type="term" value="P:carbohydrate metabolic process"/>
    <property type="evidence" value="ECO:0007669"/>
    <property type="project" value="InterPro"/>
</dbReference>
<dbReference type="GO" id="GO:0030203">
    <property type="term" value="P:glycosaminoglycan metabolic process"/>
    <property type="evidence" value="ECO:0007669"/>
    <property type="project" value="TreeGrafter"/>
</dbReference>
<dbReference type="InterPro" id="IPR017853">
    <property type="entry name" value="GH"/>
</dbReference>
<evidence type="ECO:0000256" key="4">
    <source>
        <dbReference type="ARBA" id="ARBA00022801"/>
    </source>
</evidence>
<dbReference type="GO" id="GO:0016020">
    <property type="term" value="C:membrane"/>
    <property type="evidence" value="ECO:0007669"/>
    <property type="project" value="TreeGrafter"/>
</dbReference>
<dbReference type="Pfam" id="PF03174">
    <property type="entry name" value="CHB_HEX_C"/>
    <property type="match status" value="1"/>
</dbReference>
<dbReference type="KEGG" id="tpty:NCTC11468_01189"/>
<evidence type="ECO:0000256" key="3">
    <source>
        <dbReference type="ARBA" id="ARBA00012663"/>
    </source>
</evidence>
<dbReference type="InterPro" id="IPR015883">
    <property type="entry name" value="Glyco_hydro_20_cat"/>
</dbReference>
<dbReference type="AlphaFoldDB" id="A0A2X5SEQ1"/>
<dbReference type="PANTHER" id="PTHR22600">
    <property type="entry name" value="BETA-HEXOSAMINIDASE"/>
    <property type="match status" value="1"/>
</dbReference>
<name>A0A2X5SEQ1_9GAMM</name>
<feature type="domain" description="Glycoside hydrolase family 20 catalytic" evidence="6">
    <location>
        <begin position="2"/>
        <end position="153"/>
    </location>
</feature>
<gene>
    <name evidence="8" type="primary">chb_3</name>
    <name evidence="8" type="ORF">NCTC11468_01189</name>
</gene>
<dbReference type="Pfam" id="PF00728">
    <property type="entry name" value="Glyco_hydro_20"/>
    <property type="match status" value="1"/>
</dbReference>
<keyword evidence="4 8" id="KW-0378">Hydrolase</keyword>
<feature type="domain" description="Chitobiase C-terminal" evidence="7">
    <location>
        <begin position="195"/>
        <end position="270"/>
    </location>
</feature>
<evidence type="ECO:0000256" key="2">
    <source>
        <dbReference type="ARBA" id="ARBA00006285"/>
    </source>
</evidence>